<evidence type="ECO:0000256" key="3">
    <source>
        <dbReference type="ARBA" id="ARBA00022525"/>
    </source>
</evidence>
<dbReference type="Gene3D" id="3.40.50.1820">
    <property type="entry name" value="alpha/beta hydrolase"/>
    <property type="match status" value="1"/>
</dbReference>
<dbReference type="PANTHER" id="PTHR11610">
    <property type="entry name" value="LIPASE"/>
    <property type="match status" value="1"/>
</dbReference>
<dbReference type="Proteomes" id="UP001549920">
    <property type="component" value="Unassembled WGS sequence"/>
</dbReference>
<keyword evidence="7" id="KW-1185">Reference proteome</keyword>
<evidence type="ECO:0000313" key="6">
    <source>
        <dbReference type="EMBL" id="KAL0858397.1"/>
    </source>
</evidence>
<reference evidence="6 7" key="1">
    <citation type="submission" date="2024-06" db="EMBL/GenBank/DDBJ databases">
        <title>A chromosome-level genome assembly of beet webworm, Loxostege sticticalis.</title>
        <authorList>
            <person name="Zhang Y."/>
        </authorList>
    </citation>
    <scope>NUCLEOTIDE SEQUENCE [LARGE SCALE GENOMIC DNA]</scope>
    <source>
        <strain evidence="6">AQ026</strain>
        <tissue evidence="6">Whole body</tissue>
    </source>
</reference>
<dbReference type="PRINTS" id="PR00821">
    <property type="entry name" value="TAGLIPASE"/>
</dbReference>
<comment type="similarity">
    <text evidence="2 4">Belongs to the AB hydrolase superfamily. Lipase family.</text>
</comment>
<gene>
    <name evidence="6" type="ORF">ABMA27_012278</name>
</gene>
<feature type="domain" description="Lipase" evidence="5">
    <location>
        <begin position="64"/>
        <end position="325"/>
    </location>
</feature>
<evidence type="ECO:0000313" key="7">
    <source>
        <dbReference type="Proteomes" id="UP001549920"/>
    </source>
</evidence>
<proteinExistence type="inferred from homology"/>
<dbReference type="SUPFAM" id="SSF53474">
    <property type="entry name" value="alpha/beta-Hydrolases"/>
    <property type="match status" value="1"/>
</dbReference>
<dbReference type="InterPro" id="IPR029058">
    <property type="entry name" value="AB_hydrolase_fold"/>
</dbReference>
<dbReference type="InterPro" id="IPR000734">
    <property type="entry name" value="TAG_lipase"/>
</dbReference>
<accession>A0ABR3H0S3</accession>
<protein>
    <recommendedName>
        <fullName evidence="5">Lipase domain-containing protein</fullName>
    </recommendedName>
</protein>
<comment type="caution">
    <text evidence="6">The sequence shown here is derived from an EMBL/GenBank/DDBJ whole genome shotgun (WGS) entry which is preliminary data.</text>
</comment>
<dbReference type="PANTHER" id="PTHR11610:SF173">
    <property type="entry name" value="LIPASE DOMAIN-CONTAINING PROTEIN-RELATED"/>
    <property type="match status" value="1"/>
</dbReference>
<name>A0ABR3H0S3_LOXSC</name>
<evidence type="ECO:0000256" key="4">
    <source>
        <dbReference type="RuleBase" id="RU004262"/>
    </source>
</evidence>
<dbReference type="EMBL" id="JBEUOH010000030">
    <property type="protein sequence ID" value="KAL0858397.1"/>
    <property type="molecule type" value="Genomic_DNA"/>
</dbReference>
<organism evidence="6 7">
    <name type="scientific">Loxostege sticticalis</name>
    <name type="common">Beet webworm moth</name>
    <dbReference type="NCBI Taxonomy" id="481309"/>
    <lineage>
        <taxon>Eukaryota</taxon>
        <taxon>Metazoa</taxon>
        <taxon>Ecdysozoa</taxon>
        <taxon>Arthropoda</taxon>
        <taxon>Hexapoda</taxon>
        <taxon>Insecta</taxon>
        <taxon>Pterygota</taxon>
        <taxon>Neoptera</taxon>
        <taxon>Endopterygota</taxon>
        <taxon>Lepidoptera</taxon>
        <taxon>Glossata</taxon>
        <taxon>Ditrysia</taxon>
        <taxon>Pyraloidea</taxon>
        <taxon>Crambidae</taxon>
        <taxon>Pyraustinae</taxon>
        <taxon>Loxostege</taxon>
    </lineage>
</organism>
<dbReference type="Pfam" id="PF00151">
    <property type="entry name" value="Lipase"/>
    <property type="match status" value="1"/>
</dbReference>
<keyword evidence="3" id="KW-0964">Secreted</keyword>
<dbReference type="InterPro" id="IPR013818">
    <property type="entry name" value="Lipase"/>
</dbReference>
<evidence type="ECO:0000256" key="2">
    <source>
        <dbReference type="ARBA" id="ARBA00010701"/>
    </source>
</evidence>
<sequence length="328" mass="35783">MLFQTIIYLCAKFHPYLFSILAASNPTLGQLDGLLYEHDDDGVPYLVDPSLAERAPSPNYNPDRQNQYHLFTRQNPRVSQPLLAGNQQLLNLSNFNARRKTVFVLHGWRGSVTGNSITTLIAGALASEDTNVIGVDWSIGANTNPANFYNALASAQSVARFINWLGTVGVRGSNVVIIGFSLGGQQAGMIGRYTNERISYISALDPPQRGNNFEFRASDGAYTEVIHTHSTGMGGRPIGQVDFYPNRGFRQPGCGNDNFCNHARAYHFMAESMVSGGFTGIECESLQHASNGRCGRPGRLRMGGLVPKNGRTGIYFLETNAAPPFSRG</sequence>
<comment type="subcellular location">
    <subcellularLocation>
        <location evidence="1">Secreted</location>
    </subcellularLocation>
</comment>
<evidence type="ECO:0000256" key="1">
    <source>
        <dbReference type="ARBA" id="ARBA00004613"/>
    </source>
</evidence>
<evidence type="ECO:0000259" key="5">
    <source>
        <dbReference type="Pfam" id="PF00151"/>
    </source>
</evidence>